<accession>A0A238K476</accession>
<dbReference type="PANTHER" id="PTHR38436">
    <property type="entry name" value="POLYKETIDE CYCLASE SNOAL-LIKE DOMAIN"/>
    <property type="match status" value="1"/>
</dbReference>
<gene>
    <name evidence="2" type="ORF">OCA8868_01076</name>
</gene>
<feature type="chain" id="PRO_5012127491" evidence="1">
    <location>
        <begin position="25"/>
        <end position="159"/>
    </location>
</feature>
<dbReference type="OrthoDB" id="9182871at2"/>
<feature type="signal peptide" evidence="1">
    <location>
        <begin position="1"/>
        <end position="24"/>
    </location>
</feature>
<dbReference type="GO" id="GO:0030638">
    <property type="term" value="P:polyketide metabolic process"/>
    <property type="evidence" value="ECO:0007669"/>
    <property type="project" value="InterPro"/>
</dbReference>
<proteinExistence type="predicted"/>
<dbReference type="Proteomes" id="UP000203464">
    <property type="component" value="Unassembled WGS sequence"/>
</dbReference>
<protein>
    <submittedName>
        <fullName evidence="2">SnoaL-like polyketide cyclase</fullName>
    </submittedName>
</protein>
<dbReference type="RefSeq" id="WP_093995560.1">
    <property type="nucleotide sequence ID" value="NZ_FXYD01000002.1"/>
</dbReference>
<name>A0A238K476_9RHOB</name>
<keyword evidence="3" id="KW-1185">Reference proteome</keyword>
<dbReference type="Pfam" id="PF07366">
    <property type="entry name" value="SnoaL"/>
    <property type="match status" value="1"/>
</dbReference>
<dbReference type="InterPro" id="IPR032710">
    <property type="entry name" value="NTF2-like_dom_sf"/>
</dbReference>
<evidence type="ECO:0000313" key="3">
    <source>
        <dbReference type="Proteomes" id="UP000203464"/>
    </source>
</evidence>
<evidence type="ECO:0000256" key="1">
    <source>
        <dbReference type="SAM" id="SignalP"/>
    </source>
</evidence>
<dbReference type="EMBL" id="FXYD01000002">
    <property type="protein sequence ID" value="SMX36736.1"/>
    <property type="molecule type" value="Genomic_DNA"/>
</dbReference>
<reference evidence="3" key="1">
    <citation type="submission" date="2017-05" db="EMBL/GenBank/DDBJ databases">
        <authorList>
            <person name="Rodrigo-Torres L."/>
            <person name="Arahal R. D."/>
            <person name="Lucena T."/>
        </authorList>
    </citation>
    <scope>NUCLEOTIDE SEQUENCE [LARGE SCALE GENOMIC DNA]</scope>
    <source>
        <strain evidence="3">CECT 8868</strain>
    </source>
</reference>
<dbReference type="InterPro" id="IPR009959">
    <property type="entry name" value="Cyclase_SnoaL-like"/>
</dbReference>
<evidence type="ECO:0000313" key="2">
    <source>
        <dbReference type="EMBL" id="SMX36736.1"/>
    </source>
</evidence>
<dbReference type="PANTHER" id="PTHR38436:SF1">
    <property type="entry name" value="ESTER CYCLASE"/>
    <property type="match status" value="1"/>
</dbReference>
<dbReference type="SUPFAM" id="SSF54427">
    <property type="entry name" value="NTF2-like"/>
    <property type="match status" value="1"/>
</dbReference>
<dbReference type="AlphaFoldDB" id="A0A238K476"/>
<sequence length="159" mass="16833">MEKSRAIFAAAAIAAASIASSATADNAETVRAFYDLLSNPGSETHSAAFVAATADTWESVGDYSGDNKSREAFLGQVGGFAQLLPDLNWAIQSMHESGDFVTVRSRATGTPVAPFFGVDGEGRSFDIMTIDIHELADGKIVRSYHVEDWAGALQQLSGK</sequence>
<keyword evidence="1" id="KW-0732">Signal</keyword>
<dbReference type="Gene3D" id="3.10.450.50">
    <property type="match status" value="1"/>
</dbReference>
<organism evidence="2 3">
    <name type="scientific">Octadecabacter ascidiaceicola</name>
    <dbReference type="NCBI Taxonomy" id="1655543"/>
    <lineage>
        <taxon>Bacteria</taxon>
        <taxon>Pseudomonadati</taxon>
        <taxon>Pseudomonadota</taxon>
        <taxon>Alphaproteobacteria</taxon>
        <taxon>Rhodobacterales</taxon>
        <taxon>Roseobacteraceae</taxon>
        <taxon>Octadecabacter</taxon>
    </lineage>
</organism>